<reference evidence="1 2" key="1">
    <citation type="submission" date="2008-12" db="EMBL/GenBank/DDBJ databases">
        <authorList>
            <person name="Fulton L."/>
            <person name="Clifton S."/>
            <person name="Fulton B."/>
            <person name="Xu J."/>
            <person name="Minx P."/>
            <person name="Pepin K.H."/>
            <person name="Johnson M."/>
            <person name="Bhonagiri V."/>
            <person name="Nash W.E."/>
            <person name="Mardis E.R."/>
            <person name="Wilson R.K."/>
        </authorList>
    </citation>
    <scope>NUCLEOTIDE SEQUENCE [LARGE SCALE GENOMIC DNA]</scope>
    <source>
        <strain evidence="1 2">DSM 18228</strain>
    </source>
</reference>
<sequence length="57" mass="6469">MLNDLIVSEYENEDEIYVVRESYEEYVVGRGIGTDGTFEKHVMTLSEALAINLKDLG</sequence>
<dbReference type="STRING" id="547042.BACCOPRO_00003"/>
<feature type="non-terminal residue" evidence="1">
    <location>
        <position position="57"/>
    </location>
</feature>
<comment type="caution">
    <text evidence="1">The sequence shown here is derived from an EMBL/GenBank/DDBJ whole genome shotgun (WGS) entry which is preliminary data.</text>
</comment>
<keyword evidence="2" id="KW-1185">Reference proteome</keyword>
<accession>S0F3Z3</accession>
<dbReference type="AlphaFoldDB" id="S0F3Z3"/>
<dbReference type="Proteomes" id="UP000014073">
    <property type="component" value="Unassembled WGS sequence"/>
</dbReference>
<evidence type="ECO:0000313" key="1">
    <source>
        <dbReference type="EMBL" id="EEF74544.1"/>
    </source>
</evidence>
<proteinExistence type="predicted"/>
<dbReference type="EMBL" id="ACBW01000002">
    <property type="protein sequence ID" value="EEF74544.1"/>
    <property type="molecule type" value="Genomic_DNA"/>
</dbReference>
<dbReference type="HOGENOM" id="CLU_3000764_0_0_10"/>
<organism evidence="1 2">
    <name type="scientific">Phocaeicola coprophilus DSM 18228 = JCM 13818</name>
    <dbReference type="NCBI Taxonomy" id="547042"/>
    <lineage>
        <taxon>Bacteria</taxon>
        <taxon>Pseudomonadati</taxon>
        <taxon>Bacteroidota</taxon>
        <taxon>Bacteroidia</taxon>
        <taxon>Bacteroidales</taxon>
        <taxon>Bacteroidaceae</taxon>
        <taxon>Phocaeicola</taxon>
    </lineage>
</organism>
<name>S0F3Z3_9BACT</name>
<evidence type="ECO:0000313" key="2">
    <source>
        <dbReference type="Proteomes" id="UP000014073"/>
    </source>
</evidence>
<gene>
    <name evidence="1" type="ORF">BACCOPRO_00003</name>
</gene>
<protein>
    <submittedName>
        <fullName evidence="1">Uncharacterized protein</fullName>
    </submittedName>
</protein>